<dbReference type="GO" id="GO:0050479">
    <property type="term" value="F:glyceryl-ether monooxygenase activity"/>
    <property type="evidence" value="ECO:0007669"/>
    <property type="project" value="TreeGrafter"/>
</dbReference>
<accession>A0A7G5GRR4</accession>
<comment type="subcellular location">
    <subcellularLocation>
        <location evidence="1">Endomembrane system</location>
        <topology evidence="1">Multi-pass membrane protein</topology>
    </subcellularLocation>
</comment>
<feature type="transmembrane region" description="Helical" evidence="8">
    <location>
        <begin position="88"/>
        <end position="108"/>
    </location>
</feature>
<dbReference type="GO" id="GO:0016020">
    <property type="term" value="C:membrane"/>
    <property type="evidence" value="ECO:0007669"/>
    <property type="project" value="GOC"/>
</dbReference>
<dbReference type="InterPro" id="IPR006694">
    <property type="entry name" value="Fatty_acid_hydroxylase"/>
</dbReference>
<dbReference type="GO" id="GO:0005506">
    <property type="term" value="F:iron ion binding"/>
    <property type="evidence" value="ECO:0007669"/>
    <property type="project" value="InterPro"/>
</dbReference>
<dbReference type="PANTHER" id="PTHR21624">
    <property type="entry name" value="STEROL DESATURASE-RELATED PROTEIN"/>
    <property type="match status" value="1"/>
</dbReference>
<keyword evidence="4" id="KW-0560">Oxidoreductase</keyword>
<evidence type="ECO:0000256" key="2">
    <source>
        <dbReference type="ARBA" id="ARBA00022692"/>
    </source>
</evidence>
<evidence type="ECO:0000313" key="10">
    <source>
        <dbReference type="EMBL" id="QMW01556.1"/>
    </source>
</evidence>
<dbReference type="AlphaFoldDB" id="A0A7G5GRR4"/>
<protein>
    <submittedName>
        <fullName evidence="10">Sterol desaturase family protein</fullName>
    </submittedName>
</protein>
<reference evidence="10 11" key="1">
    <citation type="submission" date="2020-07" db="EMBL/GenBank/DDBJ databases">
        <title>Spirosoma foliorum sp. nov., isolated from the leaves on the Nejang mountain Korea, Republic of.</title>
        <authorList>
            <person name="Ho H."/>
            <person name="Lee Y.-J."/>
            <person name="Nurcahyanto D.-A."/>
            <person name="Kim S.-G."/>
        </authorList>
    </citation>
    <scope>NUCLEOTIDE SEQUENCE [LARGE SCALE GENOMIC DNA]</scope>
    <source>
        <strain evidence="10 11">PL0136</strain>
    </source>
</reference>
<name>A0A7G5GRR4_9BACT</name>
<evidence type="ECO:0000256" key="1">
    <source>
        <dbReference type="ARBA" id="ARBA00004127"/>
    </source>
</evidence>
<evidence type="ECO:0000259" key="9">
    <source>
        <dbReference type="Pfam" id="PF04116"/>
    </source>
</evidence>
<keyword evidence="2 8" id="KW-0812">Transmembrane</keyword>
<dbReference type="GO" id="GO:0006643">
    <property type="term" value="P:membrane lipid metabolic process"/>
    <property type="evidence" value="ECO:0007669"/>
    <property type="project" value="TreeGrafter"/>
</dbReference>
<evidence type="ECO:0000256" key="7">
    <source>
        <dbReference type="SAM" id="MobiDB-lite"/>
    </source>
</evidence>
<sequence length="290" mass="33696">MATIPFFDSIGSPLLVLFFALMLLLQWRHPLRRLHFKLLRRLIRNIGLALPTFVVLRLALLPIPLLAAHWAHNHQVGLLNWLLPANSIGAWVGGVLGFLAFDYAYYWWHFATHKVPLLWRFHNVHHTDLDMDVSTAVRFHVGELLLSVLFRVALVGVMGISFWSAIVYEVFFDTAAQFHHANWRLPAKVDRSLNTLFVTPRMHGIHHSIVRDEFNSNWGTLFSIWDRLHGSHRMDIAQKDVTLGVPAYRDEKELTLWYLFRMPFGKQRDWKLPNGAKPVRQTNVNTTTEE</sequence>
<feature type="region of interest" description="Disordered" evidence="7">
    <location>
        <begin position="271"/>
        <end position="290"/>
    </location>
</feature>
<dbReference type="GO" id="GO:0008610">
    <property type="term" value="P:lipid biosynthetic process"/>
    <property type="evidence" value="ECO:0007669"/>
    <property type="project" value="InterPro"/>
</dbReference>
<feature type="compositionally biased region" description="Polar residues" evidence="7">
    <location>
        <begin position="280"/>
        <end position="290"/>
    </location>
</feature>
<feature type="transmembrane region" description="Helical" evidence="8">
    <location>
        <begin position="148"/>
        <end position="168"/>
    </location>
</feature>
<dbReference type="InterPro" id="IPR051689">
    <property type="entry name" value="Sterol_desaturase/TMEM195"/>
</dbReference>
<evidence type="ECO:0000256" key="5">
    <source>
        <dbReference type="ARBA" id="ARBA00023098"/>
    </source>
</evidence>
<feature type="domain" description="Fatty acid hydroxylase" evidence="9">
    <location>
        <begin position="95"/>
        <end position="231"/>
    </location>
</feature>
<gene>
    <name evidence="10" type="ORF">H3H32_26905</name>
</gene>
<keyword evidence="6 8" id="KW-0472">Membrane</keyword>
<evidence type="ECO:0000313" key="11">
    <source>
        <dbReference type="Proteomes" id="UP000515369"/>
    </source>
</evidence>
<keyword evidence="5" id="KW-0443">Lipid metabolism</keyword>
<feature type="transmembrane region" description="Helical" evidence="8">
    <location>
        <begin position="6"/>
        <end position="25"/>
    </location>
</feature>
<organism evidence="10 11">
    <name type="scientific">Spirosoma foliorum</name>
    <dbReference type="NCBI Taxonomy" id="2710596"/>
    <lineage>
        <taxon>Bacteria</taxon>
        <taxon>Pseudomonadati</taxon>
        <taxon>Bacteroidota</taxon>
        <taxon>Cytophagia</taxon>
        <taxon>Cytophagales</taxon>
        <taxon>Cytophagaceae</taxon>
        <taxon>Spirosoma</taxon>
    </lineage>
</organism>
<dbReference type="KEGG" id="sfol:H3H32_26905"/>
<evidence type="ECO:0000256" key="4">
    <source>
        <dbReference type="ARBA" id="ARBA00023002"/>
    </source>
</evidence>
<feature type="transmembrane region" description="Helical" evidence="8">
    <location>
        <begin position="46"/>
        <end position="68"/>
    </location>
</feature>
<dbReference type="PANTHER" id="PTHR21624:SF1">
    <property type="entry name" value="ALKYLGLYCEROL MONOOXYGENASE"/>
    <property type="match status" value="1"/>
</dbReference>
<dbReference type="Proteomes" id="UP000515369">
    <property type="component" value="Chromosome"/>
</dbReference>
<keyword evidence="11" id="KW-1185">Reference proteome</keyword>
<evidence type="ECO:0000256" key="6">
    <source>
        <dbReference type="ARBA" id="ARBA00023136"/>
    </source>
</evidence>
<proteinExistence type="predicted"/>
<dbReference type="EMBL" id="CP059732">
    <property type="protein sequence ID" value="QMW01556.1"/>
    <property type="molecule type" value="Genomic_DNA"/>
</dbReference>
<dbReference type="RefSeq" id="WP_182458838.1">
    <property type="nucleotide sequence ID" value="NZ_CP059732.1"/>
</dbReference>
<keyword evidence="3 8" id="KW-1133">Transmembrane helix</keyword>
<evidence type="ECO:0000256" key="3">
    <source>
        <dbReference type="ARBA" id="ARBA00022989"/>
    </source>
</evidence>
<dbReference type="GO" id="GO:0012505">
    <property type="term" value="C:endomembrane system"/>
    <property type="evidence" value="ECO:0007669"/>
    <property type="project" value="UniProtKB-SubCell"/>
</dbReference>
<evidence type="ECO:0000256" key="8">
    <source>
        <dbReference type="SAM" id="Phobius"/>
    </source>
</evidence>
<dbReference type="Pfam" id="PF04116">
    <property type="entry name" value="FA_hydroxylase"/>
    <property type="match status" value="1"/>
</dbReference>